<proteinExistence type="predicted"/>
<keyword evidence="2" id="KW-1185">Reference proteome</keyword>
<dbReference type="EMBL" id="CP068047">
    <property type="protein sequence ID" value="QQR35999.1"/>
    <property type="molecule type" value="Genomic_DNA"/>
</dbReference>
<gene>
    <name evidence="1" type="ORF">JI749_16960</name>
</gene>
<protein>
    <recommendedName>
        <fullName evidence="3">Methyl-accepting transducer domain-containing protein</fullName>
    </recommendedName>
</protein>
<reference evidence="1 2" key="1">
    <citation type="submission" date="2021-01" db="EMBL/GenBank/DDBJ databases">
        <title>Genome seq and assembly of Devosia sp. G19.</title>
        <authorList>
            <person name="Chhetri G."/>
        </authorList>
    </citation>
    <scope>NUCLEOTIDE SEQUENCE [LARGE SCALE GENOMIC DNA]</scope>
    <source>
        <strain evidence="1 2">G19</strain>
    </source>
</reference>
<evidence type="ECO:0000313" key="1">
    <source>
        <dbReference type="EMBL" id="QQR35999.1"/>
    </source>
</evidence>
<evidence type="ECO:0000313" key="2">
    <source>
        <dbReference type="Proteomes" id="UP000595460"/>
    </source>
</evidence>
<dbReference type="Proteomes" id="UP000595460">
    <property type="component" value="Chromosome"/>
</dbReference>
<evidence type="ECO:0008006" key="3">
    <source>
        <dbReference type="Google" id="ProtNLM"/>
    </source>
</evidence>
<organism evidence="1 2">
    <name type="scientific">Devosia oryziradicis</name>
    <dbReference type="NCBI Taxonomy" id="2801335"/>
    <lineage>
        <taxon>Bacteria</taxon>
        <taxon>Pseudomonadati</taxon>
        <taxon>Pseudomonadota</taxon>
        <taxon>Alphaproteobacteria</taxon>
        <taxon>Hyphomicrobiales</taxon>
        <taxon>Devosiaceae</taxon>
        <taxon>Devosia</taxon>
    </lineage>
</organism>
<sequence>MSALATQFAPAATPEASRLRQIGEALAAPREQIESTFVTVGARLAEGAAMLNRLTKVFEALPAQLQSPDLVEASTRLADVGRQAQTISALFATEQADLARLVDVVAAAEHPIGELRRTVKMMGIVAINARVVAAAIVGDSDDFDVFTTDIAKLSESASSTIQHFTAAYRQLTDEVGLAARQRSQFENAHADTLSGLAADMDTALAELARQRATSADSSAQTGRVSRQIVSRIANAVMALQVGDATRQRIEHVEAGLASLADLLSSSILQQNHQQSARNLAGCLQVAQLSAAAEAFENDVAEAGTALRDLATDARVIMDQSRAIYGQDDQGGASSLAALSDAVRHAALVLRDCEAERGKLESVATAVLGTVGTLLSHVEAVQEIEANMRLVSLNAAVKCAQLGPRGAALNVIARQLRELTGETVIAAEGAMAGLHEAAGLAQSFGAAANGDTAGRVGQLEHEATAALLLLQGVDTALAEALGALNRDGPSVIGLLETAAETFANQAAISETMRDLEMQLVAECPPGATDTPTGPVADLLAAHRARYTMDAERRIHEQMFGTEPAPAEPAVEPGEETDLDDLDALFL</sequence>
<accession>A0ABX7BY97</accession>
<name>A0ABX7BY97_9HYPH</name>
<dbReference type="RefSeq" id="WP_201656707.1">
    <property type="nucleotide sequence ID" value="NZ_CP068047.1"/>
</dbReference>